<organism evidence="2 3">
    <name type="scientific">Brooklawnia cerclae</name>
    <dbReference type="NCBI Taxonomy" id="349934"/>
    <lineage>
        <taxon>Bacteria</taxon>
        <taxon>Bacillati</taxon>
        <taxon>Actinomycetota</taxon>
        <taxon>Actinomycetes</taxon>
        <taxon>Propionibacteriales</taxon>
        <taxon>Propionibacteriaceae</taxon>
        <taxon>Brooklawnia</taxon>
    </lineage>
</organism>
<proteinExistence type="predicted"/>
<evidence type="ECO:0000313" key="3">
    <source>
        <dbReference type="Proteomes" id="UP000749311"/>
    </source>
</evidence>
<dbReference type="GO" id="GO:0003922">
    <property type="term" value="F:GMP synthase (glutamine-hydrolyzing) activity"/>
    <property type="evidence" value="ECO:0007669"/>
    <property type="project" value="UniProtKB-EC"/>
</dbReference>
<dbReference type="SUPFAM" id="SSF52317">
    <property type="entry name" value="Class I glutamine amidotransferase-like"/>
    <property type="match status" value="1"/>
</dbReference>
<dbReference type="EMBL" id="JAAMOZ010000001">
    <property type="protein sequence ID" value="NIH56800.1"/>
    <property type="molecule type" value="Genomic_DNA"/>
</dbReference>
<name>A0ABX0SFM6_9ACTN</name>
<dbReference type="CDD" id="cd01741">
    <property type="entry name" value="GATase1_1"/>
    <property type="match status" value="1"/>
</dbReference>
<gene>
    <name evidence="2" type="ORF">FB473_001445</name>
</gene>
<dbReference type="InterPro" id="IPR044992">
    <property type="entry name" value="ChyE-like"/>
</dbReference>
<evidence type="ECO:0000313" key="2">
    <source>
        <dbReference type="EMBL" id="NIH56800.1"/>
    </source>
</evidence>
<reference evidence="2 3" key="1">
    <citation type="submission" date="2020-02" db="EMBL/GenBank/DDBJ databases">
        <title>Sequencing the genomes of 1000 actinobacteria strains.</title>
        <authorList>
            <person name="Klenk H.-P."/>
        </authorList>
    </citation>
    <scope>NUCLEOTIDE SEQUENCE [LARGE SCALE GENOMIC DNA]</scope>
    <source>
        <strain evidence="2 3">DSM 19609</strain>
    </source>
</reference>
<protein>
    <submittedName>
        <fullName evidence="2">GMP synthase (Glutamine-hydrolysing)</fullName>
        <ecNumber evidence="2">6.3.5.2</ecNumber>
    </submittedName>
</protein>
<evidence type="ECO:0000259" key="1">
    <source>
        <dbReference type="Pfam" id="PF00117"/>
    </source>
</evidence>
<dbReference type="Pfam" id="PF00117">
    <property type="entry name" value="GATase"/>
    <property type="match status" value="1"/>
</dbReference>
<dbReference type="Proteomes" id="UP000749311">
    <property type="component" value="Unassembled WGS sequence"/>
</dbReference>
<feature type="domain" description="Glutamine amidotransferase" evidence="1">
    <location>
        <begin position="25"/>
        <end position="189"/>
    </location>
</feature>
<dbReference type="PANTHER" id="PTHR42695:SF5">
    <property type="entry name" value="GLUTAMINE AMIDOTRANSFERASE YLR126C-RELATED"/>
    <property type="match status" value="1"/>
</dbReference>
<dbReference type="InterPro" id="IPR029062">
    <property type="entry name" value="Class_I_gatase-like"/>
</dbReference>
<dbReference type="PROSITE" id="PS51273">
    <property type="entry name" value="GATASE_TYPE_1"/>
    <property type="match status" value="1"/>
</dbReference>
<dbReference type="EC" id="6.3.5.2" evidence="2"/>
<comment type="caution">
    <text evidence="2">The sequence shown here is derived from an EMBL/GenBank/DDBJ whole genome shotgun (WGS) entry which is preliminary data.</text>
</comment>
<keyword evidence="2" id="KW-0436">Ligase</keyword>
<dbReference type="RefSeq" id="WP_167166014.1">
    <property type="nucleotide sequence ID" value="NZ_BAAAOO010000015.1"/>
</dbReference>
<dbReference type="Gene3D" id="3.40.50.880">
    <property type="match status" value="1"/>
</dbReference>
<keyword evidence="3" id="KW-1185">Reference proteome</keyword>
<accession>A0ABX0SFM6</accession>
<sequence>MAKQPRITVVQLDPGVPLGRFDRWLRDSGVRLSLVELWAKDVPQLASVGDGLLVLGGRMSVRDGKTHPWMDPLCDLLADAHSIDLPVLGICLGHQLLAETLGGHVTVADPVGGEEGPVEIEWLEDAADDPVFGALASRGTTILAESHHDTVTVLPAGAVELARSAGCANQAFRLGSARGVQFHPEATPELVASWSDTGLHARGEIAERMQAADATISASSRLVATGFVELVRAGS</sequence>
<dbReference type="InterPro" id="IPR017926">
    <property type="entry name" value="GATASE"/>
</dbReference>
<dbReference type="PANTHER" id="PTHR42695">
    <property type="entry name" value="GLUTAMINE AMIDOTRANSFERASE YLR126C-RELATED"/>
    <property type="match status" value="1"/>
</dbReference>